<evidence type="ECO:0000256" key="1">
    <source>
        <dbReference type="ARBA" id="ARBA00007129"/>
    </source>
</evidence>
<comment type="caution">
    <text evidence="4">The sequence shown here is derived from an EMBL/GenBank/DDBJ whole genome shotgun (WGS) entry which is preliminary data.</text>
</comment>
<proteinExistence type="inferred from homology"/>
<organism evidence="4 5">
    <name type="scientific">Triparma laevis f. inornata</name>
    <dbReference type="NCBI Taxonomy" id="1714386"/>
    <lineage>
        <taxon>Eukaryota</taxon>
        <taxon>Sar</taxon>
        <taxon>Stramenopiles</taxon>
        <taxon>Ochrophyta</taxon>
        <taxon>Bolidophyceae</taxon>
        <taxon>Parmales</taxon>
        <taxon>Triparmaceae</taxon>
        <taxon>Triparma</taxon>
    </lineage>
</organism>
<feature type="compositionally biased region" description="Pro residues" evidence="2">
    <location>
        <begin position="1"/>
        <end position="21"/>
    </location>
</feature>
<feature type="domain" description="Tubby C-terminal" evidence="3">
    <location>
        <begin position="263"/>
        <end position="569"/>
    </location>
</feature>
<feature type="compositionally biased region" description="Acidic residues" evidence="2">
    <location>
        <begin position="153"/>
        <end position="162"/>
    </location>
</feature>
<evidence type="ECO:0000256" key="2">
    <source>
        <dbReference type="SAM" id="MobiDB-lite"/>
    </source>
</evidence>
<dbReference type="PANTHER" id="PTHR16517:SF7">
    <property type="entry name" value="PROTEIN KING TUBBY"/>
    <property type="match status" value="1"/>
</dbReference>
<reference evidence="5" key="1">
    <citation type="journal article" date="2023" name="Commun. Biol.">
        <title>Genome analysis of Parmales, the sister group of diatoms, reveals the evolutionary specialization of diatoms from phago-mixotrophs to photoautotrophs.</title>
        <authorList>
            <person name="Ban H."/>
            <person name="Sato S."/>
            <person name="Yoshikawa S."/>
            <person name="Yamada K."/>
            <person name="Nakamura Y."/>
            <person name="Ichinomiya M."/>
            <person name="Sato N."/>
            <person name="Blanc-Mathieu R."/>
            <person name="Endo H."/>
            <person name="Kuwata A."/>
            <person name="Ogata H."/>
        </authorList>
    </citation>
    <scope>NUCLEOTIDE SEQUENCE [LARGE SCALE GENOMIC DNA]</scope>
</reference>
<dbReference type="SUPFAM" id="SSF54518">
    <property type="entry name" value="Tubby C-terminal domain-like"/>
    <property type="match status" value="1"/>
</dbReference>
<dbReference type="Pfam" id="PF01167">
    <property type="entry name" value="Tub"/>
    <property type="match status" value="1"/>
</dbReference>
<feature type="compositionally biased region" description="Basic and acidic residues" evidence="2">
    <location>
        <begin position="85"/>
        <end position="119"/>
    </location>
</feature>
<accession>A0A9W7A9M6</accession>
<dbReference type="InterPro" id="IPR025659">
    <property type="entry name" value="Tubby-like_C"/>
</dbReference>
<evidence type="ECO:0000313" key="5">
    <source>
        <dbReference type="Proteomes" id="UP001162640"/>
    </source>
</evidence>
<dbReference type="Gene3D" id="3.20.90.10">
    <property type="entry name" value="Tubby Protein, Chain A"/>
    <property type="match status" value="1"/>
</dbReference>
<comment type="similarity">
    <text evidence="1">Belongs to the TUB family.</text>
</comment>
<dbReference type="PANTHER" id="PTHR16517">
    <property type="entry name" value="TUBBY-RELATED"/>
    <property type="match status" value="1"/>
</dbReference>
<dbReference type="AlphaFoldDB" id="A0A9W7A9M6"/>
<evidence type="ECO:0000259" key="3">
    <source>
        <dbReference type="Pfam" id="PF01167"/>
    </source>
</evidence>
<feature type="compositionally biased region" description="Basic and acidic residues" evidence="2">
    <location>
        <begin position="126"/>
        <end position="152"/>
    </location>
</feature>
<protein>
    <recommendedName>
        <fullName evidence="3">Tubby C-terminal domain-containing protein</fullName>
    </recommendedName>
</protein>
<dbReference type="Proteomes" id="UP001162640">
    <property type="component" value="Unassembled WGS sequence"/>
</dbReference>
<dbReference type="EMBL" id="BLQM01000138">
    <property type="protein sequence ID" value="GMH68277.1"/>
    <property type="molecule type" value="Genomic_DNA"/>
</dbReference>
<sequence>MGPPSSAPPRGPPPGKKPPGAKPSGGKRLSAAQQFRLKKQTGELPSPLSSPTTASPISKRNGNGGGERDGSRSPLAPKRTLGSWSRERSGSSRRGKGDLSRSRSRSLERDGGRRGRDDGGYSDSEEGWKEGGRRDEYDDRRKDDVGHRRSTSDDEFGSDEEFNLNTQPSEYLEDEYSDEEVKEEEGGGKLRSKLSCAINFSLPAGSGSGSGGGEESTKAILKRRQDLRAKGMSPAIFNGLQIPLILRELHQFIRSPPEEGLGTQVRCFIERSKSGTNKLAPVYTLYADHEDGSGRQLLCARKLLKSRESHYVISTNVDDLYKKRGERSRHYMGKLRANAGGTEYTLFDGGASAKEMGLDGDSDEEKSAYSEDARNPVVLTSDQKKNLRRELCCIHYEVVSKKDKSVRKMTACIPAVKGVGGNIETEVGGKRYQANWQPLLSRDGMTPSFARIRYQKASNVLLSDRLLCLHQRESKYDPLSSCLVDFKERANCASVKNFQMIKSQPQDETKLVKYYGQGFAGFGEEEGAEAPSPVLLQMGKVGKHCFNMDFQYPLNMLAAFGICLSRFDTGTI</sequence>
<dbReference type="InterPro" id="IPR000007">
    <property type="entry name" value="Tubby_C"/>
</dbReference>
<feature type="region of interest" description="Disordered" evidence="2">
    <location>
        <begin position="1"/>
        <end position="188"/>
    </location>
</feature>
<gene>
    <name evidence="4" type="ORF">TL16_g04890</name>
</gene>
<feature type="compositionally biased region" description="Low complexity" evidence="2">
    <location>
        <begin position="44"/>
        <end position="56"/>
    </location>
</feature>
<name>A0A9W7A9M6_9STRA</name>
<feature type="compositionally biased region" description="Acidic residues" evidence="2">
    <location>
        <begin position="171"/>
        <end position="183"/>
    </location>
</feature>
<evidence type="ECO:0000313" key="4">
    <source>
        <dbReference type="EMBL" id="GMH68277.1"/>
    </source>
</evidence>
<dbReference type="PRINTS" id="PR01573">
    <property type="entry name" value="SUPERTUBBY"/>
</dbReference>